<evidence type="ECO:0000313" key="1">
    <source>
        <dbReference type="EMBL" id="PWY86679.1"/>
    </source>
</evidence>
<accession>A0A317WK25</accession>
<sequence>MRDINFANGLGPIASGARNGTLGCPSFIHRRYLWTGGRQGNLRERIKQFELGVYRVDHHVTGTDRQGQGLGRNLDGKEKRKEVLRLWRVSLLGFDPR</sequence>
<keyword evidence="2" id="KW-1185">Reference proteome</keyword>
<dbReference type="Proteomes" id="UP000247233">
    <property type="component" value="Unassembled WGS sequence"/>
</dbReference>
<organism evidence="1 2">
    <name type="scientific">Aspergillus heteromorphus CBS 117.55</name>
    <dbReference type="NCBI Taxonomy" id="1448321"/>
    <lineage>
        <taxon>Eukaryota</taxon>
        <taxon>Fungi</taxon>
        <taxon>Dikarya</taxon>
        <taxon>Ascomycota</taxon>
        <taxon>Pezizomycotina</taxon>
        <taxon>Eurotiomycetes</taxon>
        <taxon>Eurotiomycetidae</taxon>
        <taxon>Eurotiales</taxon>
        <taxon>Aspergillaceae</taxon>
        <taxon>Aspergillus</taxon>
        <taxon>Aspergillus subgen. Circumdati</taxon>
    </lineage>
</organism>
<dbReference type="EMBL" id="MSFL01000007">
    <property type="protein sequence ID" value="PWY86679.1"/>
    <property type="molecule type" value="Genomic_DNA"/>
</dbReference>
<dbReference type="RefSeq" id="XP_025400911.1">
    <property type="nucleotide sequence ID" value="XM_025538650.1"/>
</dbReference>
<dbReference type="VEuPathDB" id="FungiDB:BO70DRAFT_209562"/>
<name>A0A317WK25_9EURO</name>
<proteinExistence type="predicted"/>
<comment type="caution">
    <text evidence="1">The sequence shown here is derived from an EMBL/GenBank/DDBJ whole genome shotgun (WGS) entry which is preliminary data.</text>
</comment>
<evidence type="ECO:0000313" key="2">
    <source>
        <dbReference type="Proteomes" id="UP000247233"/>
    </source>
</evidence>
<reference evidence="1 2" key="1">
    <citation type="submission" date="2016-12" db="EMBL/GenBank/DDBJ databases">
        <title>The genomes of Aspergillus section Nigri reveals drivers in fungal speciation.</title>
        <authorList>
            <consortium name="DOE Joint Genome Institute"/>
            <person name="Vesth T.C."/>
            <person name="Nybo J."/>
            <person name="Theobald S."/>
            <person name="Brandl J."/>
            <person name="Frisvad J.C."/>
            <person name="Nielsen K.F."/>
            <person name="Lyhne E.K."/>
            <person name="Kogle M.E."/>
            <person name="Kuo A."/>
            <person name="Riley R."/>
            <person name="Clum A."/>
            <person name="Nolan M."/>
            <person name="Lipzen A."/>
            <person name="Salamov A."/>
            <person name="Henrissat B."/>
            <person name="Wiebenga A."/>
            <person name="De Vries R.P."/>
            <person name="Grigoriev I.V."/>
            <person name="Mortensen U.H."/>
            <person name="Andersen M.R."/>
            <person name="Baker S.E."/>
        </authorList>
    </citation>
    <scope>NUCLEOTIDE SEQUENCE [LARGE SCALE GENOMIC DNA]</scope>
    <source>
        <strain evidence="1 2">CBS 117.55</strain>
    </source>
</reference>
<dbReference type="GeneID" id="37060887"/>
<gene>
    <name evidence="1" type="ORF">BO70DRAFT_209562</name>
</gene>
<protein>
    <submittedName>
        <fullName evidence="1">Uncharacterized protein</fullName>
    </submittedName>
</protein>
<dbReference type="AlphaFoldDB" id="A0A317WK25"/>